<comment type="caution">
    <text evidence="1">The sequence shown here is derived from an EMBL/GenBank/DDBJ whole genome shotgun (WGS) entry which is preliminary data.</text>
</comment>
<sequence length="32" mass="3625">MEYSLTLTANEVNYLLGVLNQRPYAEVEALIP</sequence>
<proteinExistence type="predicted"/>
<name>A0A0F9QW38_9ZZZZ</name>
<dbReference type="EMBL" id="LAZR01003534">
    <property type="protein sequence ID" value="KKN17321.1"/>
    <property type="molecule type" value="Genomic_DNA"/>
</dbReference>
<evidence type="ECO:0000313" key="1">
    <source>
        <dbReference type="EMBL" id="KKN17321.1"/>
    </source>
</evidence>
<gene>
    <name evidence="1" type="ORF">LCGC14_0967100</name>
</gene>
<accession>A0A0F9QW38</accession>
<feature type="non-terminal residue" evidence="1">
    <location>
        <position position="32"/>
    </location>
</feature>
<organism evidence="1">
    <name type="scientific">marine sediment metagenome</name>
    <dbReference type="NCBI Taxonomy" id="412755"/>
    <lineage>
        <taxon>unclassified sequences</taxon>
        <taxon>metagenomes</taxon>
        <taxon>ecological metagenomes</taxon>
    </lineage>
</organism>
<reference evidence="1" key="1">
    <citation type="journal article" date="2015" name="Nature">
        <title>Complex archaea that bridge the gap between prokaryotes and eukaryotes.</title>
        <authorList>
            <person name="Spang A."/>
            <person name="Saw J.H."/>
            <person name="Jorgensen S.L."/>
            <person name="Zaremba-Niedzwiedzka K."/>
            <person name="Martijn J."/>
            <person name="Lind A.E."/>
            <person name="van Eijk R."/>
            <person name="Schleper C."/>
            <person name="Guy L."/>
            <person name="Ettema T.J."/>
        </authorList>
    </citation>
    <scope>NUCLEOTIDE SEQUENCE</scope>
</reference>
<dbReference type="AlphaFoldDB" id="A0A0F9QW38"/>
<protein>
    <submittedName>
        <fullName evidence="1">Uncharacterized protein</fullName>
    </submittedName>
</protein>